<protein>
    <submittedName>
        <fullName evidence="1">Uncharacterized protein</fullName>
    </submittedName>
</protein>
<accession>A0A108CRC7</accession>
<evidence type="ECO:0000313" key="2">
    <source>
        <dbReference type="Proteomes" id="UP000065504"/>
    </source>
</evidence>
<proteinExistence type="predicted"/>
<evidence type="ECO:0000313" key="1">
    <source>
        <dbReference type="EMBL" id="KWK79439.1"/>
    </source>
</evidence>
<sequence length="241" mass="25908">MTAGFQAFTDTGIYQIDGSTPNYQLVQAMSADSADRGLHLAYNDAHIRFGITLPSVTFTFAAQAGPMYGVHASGGTGITHWSTTHNDNGNVYSLTFVTERPCAVRLFLFDQVPLAAGNFGLQVFNGSGTLIADSSKPFLRVLDVISERYNGDAGWVVGGAPNPPWHSKSYGVPVLISGIYSVHSAWSYNDPPIVELTSIRVDGGNVSWGTALYGGGRKSNFVGFREQYHSRFMVLDGTGLV</sequence>
<dbReference type="Proteomes" id="UP000065504">
    <property type="component" value="Unassembled WGS sequence"/>
</dbReference>
<dbReference type="AlphaFoldDB" id="A0A108CRC7"/>
<name>A0A108CRC7_9BURK</name>
<comment type="caution">
    <text evidence="1">The sequence shown here is derived from an EMBL/GenBank/DDBJ whole genome shotgun (WGS) entry which is preliminary data.</text>
</comment>
<gene>
    <name evidence="1" type="ORF">WM16_07810</name>
</gene>
<dbReference type="EMBL" id="LPLU01000048">
    <property type="protein sequence ID" value="KWK79439.1"/>
    <property type="molecule type" value="Genomic_DNA"/>
</dbReference>
<reference evidence="1 2" key="1">
    <citation type="submission" date="2015-11" db="EMBL/GenBank/DDBJ databases">
        <title>Expanding the genomic diversity of Burkholderia species for the development of highly accurate diagnostics.</title>
        <authorList>
            <person name="Sahl J."/>
            <person name="Keim P."/>
            <person name="Wagner D."/>
        </authorList>
    </citation>
    <scope>NUCLEOTIDE SEQUENCE [LARGE SCALE GENOMIC DNA]</scope>
    <source>
        <strain evidence="1 2">MSMB782WGS</strain>
    </source>
</reference>
<dbReference type="RefSeq" id="WP_060233918.1">
    <property type="nucleotide sequence ID" value="NZ_LPLU01000048.1"/>
</dbReference>
<organism evidence="1 2">
    <name type="scientific">Burkholderia ubonensis</name>
    <dbReference type="NCBI Taxonomy" id="101571"/>
    <lineage>
        <taxon>Bacteria</taxon>
        <taxon>Pseudomonadati</taxon>
        <taxon>Pseudomonadota</taxon>
        <taxon>Betaproteobacteria</taxon>
        <taxon>Burkholderiales</taxon>
        <taxon>Burkholderiaceae</taxon>
        <taxon>Burkholderia</taxon>
        <taxon>Burkholderia cepacia complex</taxon>
    </lineage>
</organism>